<dbReference type="Proteomes" id="UP000309819">
    <property type="component" value="Unassembled WGS sequence"/>
</dbReference>
<proteinExistence type="predicted"/>
<dbReference type="Gene3D" id="2.60.40.3940">
    <property type="match status" value="1"/>
</dbReference>
<gene>
    <name evidence="2" type="ORF">FEM01_06620</name>
</gene>
<keyword evidence="3" id="KW-1185">Reference proteome</keyword>
<organism evidence="2 3">
    <name type="scientific">Pseudomonas mosselii</name>
    <dbReference type="NCBI Taxonomy" id="78327"/>
    <lineage>
        <taxon>Bacteria</taxon>
        <taxon>Pseudomonadati</taxon>
        <taxon>Pseudomonadota</taxon>
        <taxon>Gammaproteobacteria</taxon>
        <taxon>Pseudomonadales</taxon>
        <taxon>Pseudomonadaceae</taxon>
        <taxon>Pseudomonas</taxon>
    </lineage>
</organism>
<evidence type="ECO:0000313" key="2">
    <source>
        <dbReference type="EMBL" id="TLP63155.1"/>
    </source>
</evidence>
<reference evidence="2 3" key="1">
    <citation type="submission" date="2019-05" db="EMBL/GenBank/DDBJ databases">
        <title>Pseudomonas sp. SC006 isolated from lettuce that can produce HBGAs.</title>
        <authorList>
            <person name="Wang D."/>
            <person name="Liao N."/>
            <person name="Liu D."/>
            <person name="Zhang Z."/>
            <person name="Zou S."/>
        </authorList>
    </citation>
    <scope>NUCLEOTIDE SEQUENCE [LARGE SCALE GENOMIC DNA]</scope>
    <source>
        <strain evidence="2 3">SC006</strain>
    </source>
</reference>
<evidence type="ECO:0000313" key="3">
    <source>
        <dbReference type="Proteomes" id="UP000309819"/>
    </source>
</evidence>
<feature type="domain" description="Putative tail fiber protein gp53-like C-terminal" evidence="1">
    <location>
        <begin position="65"/>
        <end position="150"/>
    </location>
</feature>
<comment type="caution">
    <text evidence="2">The sequence shown here is derived from an EMBL/GenBank/DDBJ whole genome shotgun (WGS) entry which is preliminary data.</text>
</comment>
<accession>A0A5R8ZCW7</accession>
<dbReference type="InterPro" id="IPR054075">
    <property type="entry name" value="Gp53-like_C"/>
</dbReference>
<dbReference type="EMBL" id="VAUO01000002">
    <property type="protein sequence ID" value="TLP63155.1"/>
    <property type="molecule type" value="Genomic_DNA"/>
</dbReference>
<dbReference type="Pfam" id="PF21882">
    <property type="entry name" value="Gp53-like_C"/>
    <property type="match status" value="1"/>
</dbReference>
<protein>
    <recommendedName>
        <fullName evidence="1">Putative tail fiber protein gp53-like C-terminal domain-containing protein</fullName>
    </recommendedName>
</protein>
<dbReference type="AlphaFoldDB" id="A0A5R8ZCW7"/>
<dbReference type="OrthoDB" id="9810174at2"/>
<dbReference type="RefSeq" id="WP_138218511.1">
    <property type="nucleotide sequence ID" value="NZ_VAUO01000002.1"/>
</dbReference>
<sequence length="150" mass="16508">MSRADNFAVDDKAVQDFVLKGEISEPEISAGAAQGSKWISLRRLRMGFAVKLAQNGYVTFPTWLGGLIIQWGRVAAPTADREYEVTFPIPFPVELFNLQVAYGYEQARQNDGIVAQISTTTLQGFMANRQDIGQVASVATAYINYLAIGR</sequence>
<name>A0A5R8ZCW7_9PSED</name>
<evidence type="ECO:0000259" key="1">
    <source>
        <dbReference type="Pfam" id="PF21882"/>
    </source>
</evidence>